<dbReference type="InterPro" id="IPR027417">
    <property type="entry name" value="P-loop_NTPase"/>
</dbReference>
<keyword evidence="2" id="KW-1185">Reference proteome</keyword>
<dbReference type="SUPFAM" id="SSF52540">
    <property type="entry name" value="P-loop containing nucleoside triphosphate hydrolases"/>
    <property type="match status" value="1"/>
</dbReference>
<dbReference type="Proteomes" id="UP000199301">
    <property type="component" value="Unassembled WGS sequence"/>
</dbReference>
<reference evidence="2" key="1">
    <citation type="submission" date="2016-10" db="EMBL/GenBank/DDBJ databases">
        <authorList>
            <person name="Varghese N."/>
            <person name="Submissions S."/>
        </authorList>
    </citation>
    <scope>NUCLEOTIDE SEQUENCE [LARGE SCALE GENOMIC DNA]</scope>
    <source>
        <strain evidence="2">DSM 45459</strain>
    </source>
</reference>
<evidence type="ECO:0000313" key="2">
    <source>
        <dbReference type="Proteomes" id="UP000199301"/>
    </source>
</evidence>
<dbReference type="AlphaFoldDB" id="A0A1H1FD36"/>
<accession>A0A1H1FD36</accession>
<dbReference type="STRING" id="995062.SAMN04489718_2975"/>
<evidence type="ECO:0000313" key="1">
    <source>
        <dbReference type="EMBL" id="SDQ98872.1"/>
    </source>
</evidence>
<dbReference type="Gene3D" id="3.40.50.300">
    <property type="entry name" value="P-loop containing nucleotide triphosphate hydrolases"/>
    <property type="match status" value="1"/>
</dbReference>
<protein>
    <recommendedName>
        <fullName evidence="3">(d)CMP kinase</fullName>
    </recommendedName>
</protein>
<organism evidence="1 2">
    <name type="scientific">Actinopolyspora saharensis</name>
    <dbReference type="NCBI Taxonomy" id="995062"/>
    <lineage>
        <taxon>Bacteria</taxon>
        <taxon>Bacillati</taxon>
        <taxon>Actinomycetota</taxon>
        <taxon>Actinomycetes</taxon>
        <taxon>Actinopolysporales</taxon>
        <taxon>Actinopolysporaceae</taxon>
        <taxon>Actinopolyspora</taxon>
    </lineage>
</organism>
<sequence length="223" mass="24651">MVLSVRAAPEAPRRFTARQEGVSHPFQGRFMRRSRADGATADQVVREALRGPPGLGAVRLITVDGPSGAGKSTFADLVLARARAAGVDARLVRTDDFATWEQPVQWWPRLNTGVLEPLSRGVPGRYRRVEWPDGVPVDGAVVEVAVPEVLVLEGVSSGRRSIADRIGVAVWMRGPDPATRLERAVARDGEAARAELVRWQEFERDWFESDRARERAHFSLHSD</sequence>
<proteinExistence type="predicted"/>
<dbReference type="EMBL" id="FNKO01000002">
    <property type="protein sequence ID" value="SDQ98872.1"/>
    <property type="molecule type" value="Genomic_DNA"/>
</dbReference>
<gene>
    <name evidence="1" type="ORF">SAMN04489718_2975</name>
</gene>
<name>A0A1H1FD36_9ACTN</name>
<evidence type="ECO:0008006" key="3">
    <source>
        <dbReference type="Google" id="ProtNLM"/>
    </source>
</evidence>